<gene>
    <name evidence="1" type="ORF">I542_2582</name>
</gene>
<evidence type="ECO:0000313" key="2">
    <source>
        <dbReference type="Proteomes" id="UP000021210"/>
    </source>
</evidence>
<dbReference type="Proteomes" id="UP000021210">
    <property type="component" value="Unassembled WGS sequence"/>
</dbReference>
<sequence length="42" mass="4731">MVTHLEDWHRANTAIAEQLRATAQRYAERESKTAAKVTGVYG</sequence>
<evidence type="ECO:0000313" key="1">
    <source>
        <dbReference type="EMBL" id="EUA62435.1"/>
    </source>
</evidence>
<accession>A0A829QHQ2</accession>
<dbReference type="AlphaFoldDB" id="A0A829QHQ2"/>
<protein>
    <submittedName>
        <fullName evidence="1">Uncharacterized protein</fullName>
    </submittedName>
</protein>
<organism evidence="1 2">
    <name type="scientific">Mycobacteroides abscessus 1948</name>
    <dbReference type="NCBI Taxonomy" id="1299323"/>
    <lineage>
        <taxon>Bacteria</taxon>
        <taxon>Bacillati</taxon>
        <taxon>Actinomycetota</taxon>
        <taxon>Actinomycetes</taxon>
        <taxon>Mycobacteriales</taxon>
        <taxon>Mycobacteriaceae</taxon>
        <taxon>Mycobacteroides</taxon>
        <taxon>Mycobacteroides abscessus</taxon>
    </lineage>
</organism>
<reference evidence="1 2" key="1">
    <citation type="submission" date="2013-12" db="EMBL/GenBank/DDBJ databases">
        <authorList>
            <person name="Zelazny A."/>
            <person name="Olivier K."/>
            <person name="Holland S."/>
            <person name="Lenaerts A."/>
            <person name="Ordway D."/>
            <person name="DeGroote M.A."/>
            <person name="Parker T."/>
            <person name="Sizemore C."/>
            <person name="Tallon L.J."/>
            <person name="Sadzewicz L.K."/>
            <person name="Sengamalay N."/>
            <person name="Fraser C.M."/>
            <person name="Hine E."/>
            <person name="Shefchek K.A."/>
            <person name="Das S.P."/>
            <person name="Tettelin H."/>
        </authorList>
    </citation>
    <scope>NUCLEOTIDE SEQUENCE [LARGE SCALE GENOMIC DNA]</scope>
    <source>
        <strain evidence="1 2">1948</strain>
    </source>
</reference>
<dbReference type="EMBL" id="JAOH01000002">
    <property type="protein sequence ID" value="EUA62435.1"/>
    <property type="molecule type" value="Genomic_DNA"/>
</dbReference>
<comment type="caution">
    <text evidence="1">The sequence shown here is derived from an EMBL/GenBank/DDBJ whole genome shotgun (WGS) entry which is preliminary data.</text>
</comment>
<proteinExistence type="predicted"/>
<name>A0A829QHQ2_9MYCO</name>